<accession>A0ABP6SW78</accession>
<dbReference type="RefSeq" id="WP_345728100.1">
    <property type="nucleotide sequence ID" value="NZ_BAAAYN010000017.1"/>
</dbReference>
<keyword evidence="3" id="KW-1185">Reference proteome</keyword>
<sequence length="453" mass="48369">MSQRTPKRRPPASRPRSSSHLSLATPPPPETTHPADALPENLVRLLFRQAAGLVDEDDPIQAELWCSDVLGAVWAATDGDPAAEETFADAWIAAAEALDDPDRPAALTALTALSRIAGSASARRAATVAADRIAATGVPRPRWAVPADGAADDVSAGECWRYGDVFGDQETVLCAFRRGSSEHAMLVLIDHTLGGIAKDVFFTEAVASSLADLQYELASTPFAFLEPIEPAAARRRLQQAFAITDGLVEPRVNEELAPHRALALARIRQLPPSIGSIVPEPAVEPEALVEEFLAAPEAADLPDAELAARWAGLLIDRALAHADTPARVGPGVLDELLLVDVPEHAVLDAAAKSAMPGVLAAWIRWAGRRQSLSEPAVAWLENALDEMLDEFSEAYRDPGAVAHRNTCPDAVDLRSLRPMWLPIDLTRSTRTPISPSVLRATSGASKVGRARPK</sequence>
<protein>
    <submittedName>
        <fullName evidence="2">Uncharacterized protein</fullName>
    </submittedName>
</protein>
<organism evidence="2 3">
    <name type="scientific">Cryptosporangium minutisporangium</name>
    <dbReference type="NCBI Taxonomy" id="113569"/>
    <lineage>
        <taxon>Bacteria</taxon>
        <taxon>Bacillati</taxon>
        <taxon>Actinomycetota</taxon>
        <taxon>Actinomycetes</taxon>
        <taxon>Cryptosporangiales</taxon>
        <taxon>Cryptosporangiaceae</taxon>
        <taxon>Cryptosporangium</taxon>
    </lineage>
</organism>
<proteinExistence type="predicted"/>
<reference evidence="3" key="1">
    <citation type="journal article" date="2019" name="Int. J. Syst. Evol. Microbiol.">
        <title>The Global Catalogue of Microorganisms (GCM) 10K type strain sequencing project: providing services to taxonomists for standard genome sequencing and annotation.</title>
        <authorList>
            <consortium name="The Broad Institute Genomics Platform"/>
            <consortium name="The Broad Institute Genome Sequencing Center for Infectious Disease"/>
            <person name="Wu L."/>
            <person name="Ma J."/>
        </authorList>
    </citation>
    <scope>NUCLEOTIDE SEQUENCE [LARGE SCALE GENOMIC DNA]</scope>
    <source>
        <strain evidence="3">JCM 9458</strain>
    </source>
</reference>
<dbReference type="Proteomes" id="UP001501676">
    <property type="component" value="Unassembled WGS sequence"/>
</dbReference>
<feature type="compositionally biased region" description="Basic residues" evidence="1">
    <location>
        <begin position="1"/>
        <end position="11"/>
    </location>
</feature>
<evidence type="ECO:0000313" key="3">
    <source>
        <dbReference type="Proteomes" id="UP001501676"/>
    </source>
</evidence>
<feature type="region of interest" description="Disordered" evidence="1">
    <location>
        <begin position="1"/>
        <end position="36"/>
    </location>
</feature>
<evidence type="ECO:0000313" key="2">
    <source>
        <dbReference type="EMBL" id="GAA3386435.1"/>
    </source>
</evidence>
<dbReference type="EMBL" id="BAAAYN010000017">
    <property type="protein sequence ID" value="GAA3386435.1"/>
    <property type="molecule type" value="Genomic_DNA"/>
</dbReference>
<evidence type="ECO:0000256" key="1">
    <source>
        <dbReference type="SAM" id="MobiDB-lite"/>
    </source>
</evidence>
<comment type="caution">
    <text evidence="2">The sequence shown here is derived from an EMBL/GenBank/DDBJ whole genome shotgun (WGS) entry which is preliminary data.</text>
</comment>
<gene>
    <name evidence="2" type="ORF">GCM10020369_23710</name>
</gene>
<name>A0ABP6SW78_9ACTN</name>